<dbReference type="Pfam" id="PF04932">
    <property type="entry name" value="Wzy_C"/>
    <property type="match status" value="1"/>
</dbReference>
<dbReference type="PANTHER" id="PTHR37422:SF17">
    <property type="entry name" value="O-ANTIGEN LIGASE"/>
    <property type="match status" value="1"/>
</dbReference>
<feature type="transmembrane region" description="Helical" evidence="5">
    <location>
        <begin position="243"/>
        <end position="260"/>
    </location>
</feature>
<evidence type="ECO:0000256" key="1">
    <source>
        <dbReference type="ARBA" id="ARBA00004141"/>
    </source>
</evidence>
<name>A0A2T2XAH2_9FIRM</name>
<dbReference type="InterPro" id="IPR007016">
    <property type="entry name" value="O-antigen_ligase-rel_domated"/>
</dbReference>
<comment type="subcellular location">
    <subcellularLocation>
        <location evidence="1">Membrane</location>
        <topology evidence="1">Multi-pass membrane protein</topology>
    </subcellularLocation>
</comment>
<evidence type="ECO:0000259" key="6">
    <source>
        <dbReference type="Pfam" id="PF04932"/>
    </source>
</evidence>
<dbReference type="InterPro" id="IPR051533">
    <property type="entry name" value="WaaL-like"/>
</dbReference>
<evidence type="ECO:0000256" key="4">
    <source>
        <dbReference type="ARBA" id="ARBA00023136"/>
    </source>
</evidence>
<feature type="transmembrane region" description="Helical" evidence="5">
    <location>
        <begin position="166"/>
        <end position="188"/>
    </location>
</feature>
<keyword evidence="4 5" id="KW-0472">Membrane</keyword>
<feature type="transmembrane region" description="Helical" evidence="5">
    <location>
        <begin position="384"/>
        <end position="402"/>
    </location>
</feature>
<gene>
    <name evidence="7" type="ORF">C7B43_01760</name>
</gene>
<keyword evidence="2 5" id="KW-0812">Transmembrane</keyword>
<feature type="transmembrane region" description="Helical" evidence="5">
    <location>
        <begin position="219"/>
        <end position="236"/>
    </location>
</feature>
<evidence type="ECO:0000313" key="7">
    <source>
        <dbReference type="EMBL" id="PSR31447.1"/>
    </source>
</evidence>
<dbReference type="GO" id="GO:0016020">
    <property type="term" value="C:membrane"/>
    <property type="evidence" value="ECO:0007669"/>
    <property type="project" value="UniProtKB-SubCell"/>
</dbReference>
<feature type="domain" description="O-antigen ligase-related" evidence="6">
    <location>
        <begin position="203"/>
        <end position="335"/>
    </location>
</feature>
<reference evidence="7 8" key="1">
    <citation type="journal article" date="2014" name="BMC Genomics">
        <title>Comparison of environmental and isolate Sulfobacillus genomes reveals diverse carbon, sulfur, nitrogen, and hydrogen metabolisms.</title>
        <authorList>
            <person name="Justice N.B."/>
            <person name="Norman A."/>
            <person name="Brown C.T."/>
            <person name="Singh A."/>
            <person name="Thomas B.C."/>
            <person name="Banfield J.F."/>
        </authorList>
    </citation>
    <scope>NUCLEOTIDE SEQUENCE [LARGE SCALE GENOMIC DNA]</scope>
    <source>
        <strain evidence="7">AMDSBA1</strain>
    </source>
</reference>
<evidence type="ECO:0000256" key="5">
    <source>
        <dbReference type="SAM" id="Phobius"/>
    </source>
</evidence>
<feature type="transmembrane region" description="Helical" evidence="5">
    <location>
        <begin position="195"/>
        <end position="213"/>
    </location>
</feature>
<feature type="transmembrane region" description="Helical" evidence="5">
    <location>
        <begin position="36"/>
        <end position="55"/>
    </location>
</feature>
<evidence type="ECO:0000256" key="3">
    <source>
        <dbReference type="ARBA" id="ARBA00022989"/>
    </source>
</evidence>
<accession>A0A2T2XAH2</accession>
<proteinExistence type="predicted"/>
<feature type="transmembrane region" description="Helical" evidence="5">
    <location>
        <begin position="326"/>
        <end position="347"/>
    </location>
</feature>
<evidence type="ECO:0000256" key="2">
    <source>
        <dbReference type="ARBA" id="ARBA00022692"/>
    </source>
</evidence>
<sequence>MGIVVWVYPRVFIAMLLIAAVVVEVIHHWYAGIGQYFPWALVFLSGVFRAGVPEWRKWWRFIQEHLGWMGVFVLYFAGMVVSTFMGIHLSTSIRYVLGVPAVLLVSVVIIPWSIHNRLINFPTILRIIAVTGVIVAIAGGVAAIGYHSGFPVPVGHHILLAWQWPFANKNTFGMLLTFAFPAAFYLALDQNEDSLVRMLWFVASVLLLVGVALSYSRSSWIASLIGIVMFVTFYYGKRGFFSILGIGVVLLGALIAKTGIHKWELLWKKGLNGRIVLWKAGLKALNHHWVWGVGPGNSPLALKPFVPHIFVGLTPSDSILRSTVELGIVGLLFWLVFIGVGMIGLLTRYPWRRSNWEDNALFSVMLASLAQQMVESILIGGVSFGDFFFTVLLGIAWYRVWVVPKNRKAWSHNTPRGSVSQRIPSRRI</sequence>
<dbReference type="Proteomes" id="UP000242699">
    <property type="component" value="Unassembled WGS sequence"/>
</dbReference>
<dbReference type="PANTHER" id="PTHR37422">
    <property type="entry name" value="TEICHURONIC ACID BIOSYNTHESIS PROTEIN TUAE"/>
    <property type="match status" value="1"/>
</dbReference>
<dbReference type="EMBL" id="PXYT01000002">
    <property type="protein sequence ID" value="PSR31447.1"/>
    <property type="molecule type" value="Genomic_DNA"/>
</dbReference>
<protein>
    <submittedName>
        <fullName evidence="7">Polymerase</fullName>
    </submittedName>
</protein>
<dbReference type="AlphaFoldDB" id="A0A2T2XAH2"/>
<keyword evidence="3 5" id="KW-1133">Transmembrane helix</keyword>
<feature type="transmembrane region" description="Helical" evidence="5">
    <location>
        <begin position="124"/>
        <end position="146"/>
    </location>
</feature>
<evidence type="ECO:0000313" key="8">
    <source>
        <dbReference type="Proteomes" id="UP000242699"/>
    </source>
</evidence>
<feature type="transmembrane region" description="Helical" evidence="5">
    <location>
        <begin position="12"/>
        <end position="30"/>
    </location>
</feature>
<feature type="transmembrane region" description="Helical" evidence="5">
    <location>
        <begin position="93"/>
        <end position="112"/>
    </location>
</feature>
<organism evidence="7 8">
    <name type="scientific">Sulfobacillus benefaciens</name>
    <dbReference type="NCBI Taxonomy" id="453960"/>
    <lineage>
        <taxon>Bacteria</taxon>
        <taxon>Bacillati</taxon>
        <taxon>Bacillota</taxon>
        <taxon>Clostridia</taxon>
        <taxon>Eubacteriales</taxon>
        <taxon>Clostridiales Family XVII. Incertae Sedis</taxon>
        <taxon>Sulfobacillus</taxon>
    </lineage>
</organism>
<feature type="transmembrane region" description="Helical" evidence="5">
    <location>
        <begin position="67"/>
        <end position="87"/>
    </location>
</feature>
<comment type="caution">
    <text evidence="7">The sequence shown here is derived from an EMBL/GenBank/DDBJ whole genome shotgun (WGS) entry which is preliminary data.</text>
</comment>